<dbReference type="RefSeq" id="WP_182810762.1">
    <property type="nucleotide sequence ID" value="NZ_JACJFM010000040.1"/>
</dbReference>
<keyword evidence="2" id="KW-1003">Cell membrane</keyword>
<name>A0A839IWJ2_9GAMM</name>
<dbReference type="AlphaFoldDB" id="A0A839IWJ2"/>
<comment type="caution">
    <text evidence="7">The sequence shown here is derived from an EMBL/GenBank/DDBJ whole genome shotgun (WGS) entry which is preliminary data.</text>
</comment>
<dbReference type="Pfam" id="PF12801">
    <property type="entry name" value="Fer4_5"/>
    <property type="match status" value="2"/>
</dbReference>
<reference evidence="7 8" key="1">
    <citation type="submission" date="2020-08" db="EMBL/GenBank/DDBJ databases">
        <title>Oceanospirillum sp. nov. isolated from marine sediment.</title>
        <authorList>
            <person name="Ji X."/>
        </authorList>
    </citation>
    <scope>NUCLEOTIDE SEQUENCE [LARGE SCALE GENOMIC DNA]</scope>
    <source>
        <strain evidence="7 8">D5</strain>
    </source>
</reference>
<keyword evidence="8" id="KW-1185">Reference proteome</keyword>
<feature type="domain" description="FMN-binding" evidence="6">
    <location>
        <begin position="79"/>
        <end position="177"/>
    </location>
</feature>
<dbReference type="GO" id="GO:0045893">
    <property type="term" value="P:positive regulation of DNA-templated transcription"/>
    <property type="evidence" value="ECO:0007669"/>
    <property type="project" value="InterPro"/>
</dbReference>
<dbReference type="PANTHER" id="PTHR30224">
    <property type="entry name" value="ELECTRON TRANSPORT PROTEIN"/>
    <property type="match status" value="1"/>
</dbReference>
<proteinExistence type="predicted"/>
<dbReference type="GO" id="GO:0005886">
    <property type="term" value="C:plasma membrane"/>
    <property type="evidence" value="ECO:0007669"/>
    <property type="project" value="UniProtKB-SubCell"/>
</dbReference>
<feature type="signal peptide" evidence="5">
    <location>
        <begin position="1"/>
        <end position="22"/>
    </location>
</feature>
<feature type="transmembrane region" description="Helical" evidence="4">
    <location>
        <begin position="453"/>
        <end position="471"/>
    </location>
</feature>
<evidence type="ECO:0000256" key="4">
    <source>
        <dbReference type="SAM" id="Phobius"/>
    </source>
</evidence>
<keyword evidence="4" id="KW-0812">Transmembrane</keyword>
<dbReference type="SMART" id="SM00900">
    <property type="entry name" value="FMN_bind"/>
    <property type="match status" value="1"/>
</dbReference>
<feature type="transmembrane region" description="Helical" evidence="4">
    <location>
        <begin position="596"/>
        <end position="613"/>
    </location>
</feature>
<gene>
    <name evidence="7" type="ORF">H4O21_20495</name>
</gene>
<dbReference type="InterPro" id="IPR052378">
    <property type="entry name" value="NosR_regulator"/>
</dbReference>
<feature type="transmembrane region" description="Helical" evidence="4">
    <location>
        <begin position="559"/>
        <end position="576"/>
    </location>
</feature>
<organism evidence="7 8">
    <name type="scientific">Oceanospirillum sediminis</name>
    <dbReference type="NCBI Taxonomy" id="2760088"/>
    <lineage>
        <taxon>Bacteria</taxon>
        <taxon>Pseudomonadati</taxon>
        <taxon>Pseudomonadota</taxon>
        <taxon>Gammaproteobacteria</taxon>
        <taxon>Oceanospirillales</taxon>
        <taxon>Oceanospirillaceae</taxon>
        <taxon>Oceanospirillum</taxon>
    </lineage>
</organism>
<evidence type="ECO:0000256" key="2">
    <source>
        <dbReference type="ARBA" id="ARBA00022475"/>
    </source>
</evidence>
<evidence type="ECO:0000256" key="1">
    <source>
        <dbReference type="ARBA" id="ARBA00004236"/>
    </source>
</evidence>
<protein>
    <submittedName>
        <fullName evidence="7">Regulatory protein NosR</fullName>
    </submittedName>
</protein>
<keyword evidence="3 4" id="KW-0472">Membrane</keyword>
<dbReference type="GO" id="GO:0003677">
    <property type="term" value="F:DNA binding"/>
    <property type="evidence" value="ECO:0007669"/>
    <property type="project" value="InterPro"/>
</dbReference>
<feature type="transmembrane region" description="Helical" evidence="4">
    <location>
        <begin position="421"/>
        <end position="441"/>
    </location>
</feature>
<evidence type="ECO:0000256" key="5">
    <source>
        <dbReference type="SAM" id="SignalP"/>
    </source>
</evidence>
<evidence type="ECO:0000256" key="3">
    <source>
        <dbReference type="ARBA" id="ARBA00023136"/>
    </source>
</evidence>
<accession>A0A839IWJ2</accession>
<dbReference type="PANTHER" id="PTHR30224:SF4">
    <property type="entry name" value="ELECTRON TRANSPORT PROTEIN YCCM-RELATED"/>
    <property type="match status" value="1"/>
</dbReference>
<comment type="subcellular location">
    <subcellularLocation>
        <location evidence="1">Cell membrane</location>
    </subcellularLocation>
</comment>
<feature type="chain" id="PRO_5032671456" evidence="5">
    <location>
        <begin position="23"/>
        <end position="717"/>
    </location>
</feature>
<dbReference type="PIRSF" id="PIRSF036354">
    <property type="entry name" value="NosR"/>
    <property type="match status" value="1"/>
</dbReference>
<dbReference type="InterPro" id="IPR017896">
    <property type="entry name" value="4Fe4S_Fe-S-bd"/>
</dbReference>
<keyword evidence="5" id="KW-0732">Signal</keyword>
<feature type="transmembrane region" description="Helical" evidence="4">
    <location>
        <begin position="620"/>
        <end position="640"/>
    </location>
</feature>
<dbReference type="InterPro" id="IPR007329">
    <property type="entry name" value="FMN-bd"/>
</dbReference>
<dbReference type="InterPro" id="IPR011399">
    <property type="entry name" value="NosR"/>
</dbReference>
<dbReference type="EMBL" id="JACJFM010000040">
    <property type="protein sequence ID" value="MBB1488994.1"/>
    <property type="molecule type" value="Genomic_DNA"/>
</dbReference>
<dbReference type="SUPFAM" id="SSF54862">
    <property type="entry name" value="4Fe-4S ferredoxins"/>
    <property type="match status" value="1"/>
</dbReference>
<dbReference type="GO" id="GO:0010181">
    <property type="term" value="F:FMN binding"/>
    <property type="evidence" value="ECO:0007669"/>
    <property type="project" value="InterPro"/>
</dbReference>
<evidence type="ECO:0000259" key="6">
    <source>
        <dbReference type="SMART" id="SM00900"/>
    </source>
</evidence>
<keyword evidence="4" id="KW-1133">Transmembrane helix</keyword>
<evidence type="ECO:0000313" key="7">
    <source>
        <dbReference type="EMBL" id="MBB1488994.1"/>
    </source>
</evidence>
<dbReference type="Proteomes" id="UP000565262">
    <property type="component" value="Unassembled WGS sequence"/>
</dbReference>
<evidence type="ECO:0000313" key="8">
    <source>
        <dbReference type="Proteomes" id="UP000565262"/>
    </source>
</evidence>
<feature type="transmembrane region" description="Helical" evidence="4">
    <location>
        <begin position="491"/>
        <end position="512"/>
    </location>
</feature>
<sequence length="717" mass="80830">MQVFRVLALFFLCLAPWLPVKAEQAQPAPAEMRGLIKQLFPEATEIKAPTDEVAVWQVYQVTEVIGYAYLSGDYIKLPGFSGAPYQLLIGIEHNGLYRGVHVVEQHEPIFLHGLGTGPMNDFAAQYPTLDIRRTIKITSATVRNKTSGANQYIDGITKATVSAIVLNETVMLSAQKVAQDIGIIPLLRPPATVKTEHFEALNWQKLLDQGMIQRLQLSYDQLEQAFSDTSADGLGDEPVGDNDQVADLYFAYLNVPSIGRYLLGDAGYQRLMQEELKTGEHAIAVISVGPYSVLGDEFVPGTPPDRLAVYQNDQQIGLRDIDFLRDPDRLLEIEGQLSAEVPEFEEYQVFRIKAAAPFDPASQWKLALMVTRSPGYLRDDVVKEFHGQYQLPERFFDIPDMSASQPEPLWKQIWRDRQERIIALLAGLVVLTSIIFAHRWLTAQPKLFQAVRWGFLVYTLVFIGYITQGQLSITNVFTIAQVITGSANSDILLLDPVIFILWCYVLVTLVIWGRGYFCGWLCPFGVLQEMAAWLGEKKLRLKQKRVPFALHQKLWKLKYLIFTALVVTSLTSVGTAEQAAEVEPFKTAITMGFVREWPFVIYAMLLLIAGLYLHKPFCRYLCPLGAGFAIFGRFHLLRWLPRRKACGSPCKLCNHRCGIKAIHPDGQIDYNECIQCLECEVIYHDDKQCVPLITASRKTKAVHKSKPDQVIARSVSE</sequence>